<dbReference type="Proteomes" id="UP000769528">
    <property type="component" value="Unassembled WGS sequence"/>
</dbReference>
<name>A0A9P8PWZ7_9ASCO</name>
<evidence type="ECO:0000313" key="2">
    <source>
        <dbReference type="Proteomes" id="UP000769528"/>
    </source>
</evidence>
<dbReference type="EMBL" id="JAEUBF010000389">
    <property type="protein sequence ID" value="KAH3679135.1"/>
    <property type="molecule type" value="Genomic_DNA"/>
</dbReference>
<keyword evidence="2" id="KW-1185">Reference proteome</keyword>
<proteinExistence type="predicted"/>
<accession>A0A9P8PWZ7</accession>
<protein>
    <submittedName>
        <fullName evidence="1">Uncharacterized protein</fullName>
    </submittedName>
</protein>
<sequence>MSYLSVLITSKNILVIDPIEIKGININHSSNIYLLFQIGTNANRSKVIQADKASLGWNEDSQCKFMVDHNTSILKIFLMEKTRYIPGVLARAEFNLTEVLKSKKSNIYLNLSPAGILDLEITLYSRSPTIPEKISRVGSQQTLVTPNIETKIEPSSHKIFEAHSEKIEINRLERLVSRVKKHYKASVKSNYELKSRTTSEDMSMKEIMSSKTLVASNPNVVTQKSKRLPVLPDEFSLLTPSTVHHTHCPSENSPERQSFDFVNSGTDFFDINISGIPFSADSIGSENPSKMDQLKHKSLNEKKSKTNYEKLSPEKYSLFQKLRAKSINPEVLRIDPGLSEYNGKGSWSRDNIKPWNYNVSENKCPKIPPKITLGMTDEEFFAINHEKYMSYVQTIMNVHDQKY</sequence>
<reference evidence="1" key="2">
    <citation type="submission" date="2021-01" db="EMBL/GenBank/DDBJ databases">
        <authorList>
            <person name="Schikora-Tamarit M.A."/>
        </authorList>
    </citation>
    <scope>NUCLEOTIDE SEQUENCE</scope>
    <source>
        <strain evidence="1">CBS6341</strain>
    </source>
</reference>
<organism evidence="1 2">
    <name type="scientific">Wickerhamomyces mucosus</name>
    <dbReference type="NCBI Taxonomy" id="1378264"/>
    <lineage>
        <taxon>Eukaryota</taxon>
        <taxon>Fungi</taxon>
        <taxon>Dikarya</taxon>
        <taxon>Ascomycota</taxon>
        <taxon>Saccharomycotina</taxon>
        <taxon>Saccharomycetes</taxon>
        <taxon>Phaffomycetales</taxon>
        <taxon>Wickerhamomycetaceae</taxon>
        <taxon>Wickerhamomyces</taxon>
    </lineage>
</organism>
<dbReference type="AlphaFoldDB" id="A0A9P8PWZ7"/>
<reference evidence="1" key="1">
    <citation type="journal article" date="2021" name="Open Biol.">
        <title>Shared evolutionary footprints suggest mitochondrial oxidative damage underlies multiple complex I losses in fungi.</title>
        <authorList>
            <person name="Schikora-Tamarit M.A."/>
            <person name="Marcet-Houben M."/>
            <person name="Nosek J."/>
            <person name="Gabaldon T."/>
        </authorList>
    </citation>
    <scope>NUCLEOTIDE SEQUENCE</scope>
    <source>
        <strain evidence="1">CBS6341</strain>
    </source>
</reference>
<evidence type="ECO:0000313" key="1">
    <source>
        <dbReference type="EMBL" id="KAH3679135.1"/>
    </source>
</evidence>
<gene>
    <name evidence="1" type="ORF">WICMUC_001145</name>
</gene>
<comment type="caution">
    <text evidence="1">The sequence shown here is derived from an EMBL/GenBank/DDBJ whole genome shotgun (WGS) entry which is preliminary data.</text>
</comment>